<dbReference type="Gene3D" id="1.10.443.10">
    <property type="entry name" value="Intergrase catalytic core"/>
    <property type="match status" value="1"/>
</dbReference>
<gene>
    <name evidence="8" type="ORF">DNU06_17325</name>
</gene>
<dbReference type="Pfam" id="PF13495">
    <property type="entry name" value="Phage_int_SAM_4"/>
    <property type="match status" value="1"/>
</dbReference>
<dbReference type="InterPro" id="IPR002104">
    <property type="entry name" value="Integrase_catalytic"/>
</dbReference>
<dbReference type="Gene3D" id="1.10.150.130">
    <property type="match status" value="1"/>
</dbReference>
<dbReference type="InterPro" id="IPR011010">
    <property type="entry name" value="DNA_brk_join_enz"/>
</dbReference>
<keyword evidence="9" id="KW-1185">Reference proteome</keyword>
<dbReference type="GO" id="GO:0003677">
    <property type="term" value="F:DNA binding"/>
    <property type="evidence" value="ECO:0007669"/>
    <property type="project" value="UniProtKB-UniRule"/>
</dbReference>
<evidence type="ECO:0008006" key="10">
    <source>
        <dbReference type="Google" id="ProtNLM"/>
    </source>
</evidence>
<feature type="domain" description="Core-binding (CB)" evidence="7">
    <location>
        <begin position="22"/>
        <end position="103"/>
    </location>
</feature>
<keyword evidence="4" id="KW-0233">DNA recombination</keyword>
<evidence type="ECO:0000259" key="7">
    <source>
        <dbReference type="PROSITE" id="PS51900"/>
    </source>
</evidence>
<dbReference type="EMBL" id="QKSB01000037">
    <property type="protein sequence ID" value="PZE15584.1"/>
    <property type="molecule type" value="Genomic_DNA"/>
</dbReference>
<dbReference type="Pfam" id="PF00589">
    <property type="entry name" value="Phage_integrase"/>
    <property type="match status" value="1"/>
</dbReference>
<dbReference type="PANTHER" id="PTHR30349">
    <property type="entry name" value="PHAGE INTEGRASE-RELATED"/>
    <property type="match status" value="1"/>
</dbReference>
<dbReference type="AlphaFoldDB" id="A0A2W1MW32"/>
<dbReference type="InterPro" id="IPR013762">
    <property type="entry name" value="Integrase-like_cat_sf"/>
</dbReference>
<evidence type="ECO:0000256" key="4">
    <source>
        <dbReference type="ARBA" id="ARBA00023172"/>
    </source>
</evidence>
<dbReference type="PANTHER" id="PTHR30349:SF41">
    <property type="entry name" value="INTEGRASE_RECOMBINASE PROTEIN MJ0367-RELATED"/>
    <property type="match status" value="1"/>
</dbReference>
<comment type="caution">
    <text evidence="8">The sequence shown here is derived from an EMBL/GenBank/DDBJ whole genome shotgun (WGS) entry which is preliminary data.</text>
</comment>
<proteinExistence type="inferred from homology"/>
<evidence type="ECO:0000256" key="2">
    <source>
        <dbReference type="ARBA" id="ARBA00022908"/>
    </source>
</evidence>
<name>A0A2W1MW32_9FLAO</name>
<keyword evidence="2" id="KW-0229">DNA integration</keyword>
<dbReference type="Proteomes" id="UP000249248">
    <property type="component" value="Unassembled WGS sequence"/>
</dbReference>
<dbReference type="GO" id="GO:0015074">
    <property type="term" value="P:DNA integration"/>
    <property type="evidence" value="ECO:0007669"/>
    <property type="project" value="UniProtKB-KW"/>
</dbReference>
<organism evidence="8 9">
    <name type="scientific">Putridiphycobacter roseus</name>
    <dbReference type="NCBI Taxonomy" id="2219161"/>
    <lineage>
        <taxon>Bacteria</taxon>
        <taxon>Pseudomonadati</taxon>
        <taxon>Bacteroidota</taxon>
        <taxon>Flavobacteriia</taxon>
        <taxon>Flavobacteriales</taxon>
        <taxon>Crocinitomicaceae</taxon>
        <taxon>Putridiphycobacter</taxon>
    </lineage>
</organism>
<evidence type="ECO:0000256" key="5">
    <source>
        <dbReference type="PROSITE-ProRule" id="PRU01248"/>
    </source>
</evidence>
<dbReference type="PROSITE" id="PS51898">
    <property type="entry name" value="TYR_RECOMBINASE"/>
    <property type="match status" value="1"/>
</dbReference>
<feature type="domain" description="Tyr recombinase" evidence="6">
    <location>
        <begin position="120"/>
        <end position="295"/>
    </location>
</feature>
<dbReference type="InterPro" id="IPR004107">
    <property type="entry name" value="Integrase_SAM-like_N"/>
</dbReference>
<dbReference type="RefSeq" id="WP_111064764.1">
    <property type="nucleotide sequence ID" value="NZ_QKSB01000037.1"/>
</dbReference>
<evidence type="ECO:0000313" key="8">
    <source>
        <dbReference type="EMBL" id="PZE15584.1"/>
    </source>
</evidence>
<comment type="similarity">
    <text evidence="1">Belongs to the 'phage' integrase family.</text>
</comment>
<evidence type="ECO:0000259" key="6">
    <source>
        <dbReference type="PROSITE" id="PS51898"/>
    </source>
</evidence>
<evidence type="ECO:0000256" key="1">
    <source>
        <dbReference type="ARBA" id="ARBA00008857"/>
    </source>
</evidence>
<protein>
    <recommendedName>
        <fullName evidence="10">Integrase</fullName>
    </recommendedName>
</protein>
<dbReference type="InterPro" id="IPR044068">
    <property type="entry name" value="CB"/>
</dbReference>
<keyword evidence="3 5" id="KW-0238">DNA-binding</keyword>
<accession>A0A2W1MW32</accession>
<dbReference type="GO" id="GO:0006310">
    <property type="term" value="P:DNA recombination"/>
    <property type="evidence" value="ECO:0007669"/>
    <property type="project" value="UniProtKB-KW"/>
</dbReference>
<dbReference type="InterPro" id="IPR010998">
    <property type="entry name" value="Integrase_recombinase_N"/>
</dbReference>
<dbReference type="SUPFAM" id="SSF56349">
    <property type="entry name" value="DNA breaking-rejoining enzymes"/>
    <property type="match status" value="1"/>
</dbReference>
<dbReference type="OrthoDB" id="9801717at2"/>
<reference evidence="8 9" key="1">
    <citation type="submission" date="2018-06" db="EMBL/GenBank/DDBJ databases">
        <title>The draft genome sequence of Crocinitomix sp. SM1701.</title>
        <authorList>
            <person name="Zhang X."/>
        </authorList>
    </citation>
    <scope>NUCLEOTIDE SEQUENCE [LARGE SCALE GENOMIC DNA]</scope>
    <source>
        <strain evidence="8 9">SM1701</strain>
    </source>
</reference>
<dbReference type="PROSITE" id="PS51900">
    <property type="entry name" value="CB"/>
    <property type="match status" value="1"/>
</dbReference>
<dbReference type="InterPro" id="IPR050090">
    <property type="entry name" value="Tyrosine_recombinase_XerCD"/>
</dbReference>
<evidence type="ECO:0000256" key="3">
    <source>
        <dbReference type="ARBA" id="ARBA00023125"/>
    </source>
</evidence>
<evidence type="ECO:0000313" key="9">
    <source>
        <dbReference type="Proteomes" id="UP000249248"/>
    </source>
</evidence>
<sequence length="303" mass="34670">MNAKQITKRGYGFKEAEVVKIEGLSKLLERFTKRIGISYTGSSTLKSYRRAVRDLSLFNGALPNDLEVDQILDYLHELRTQGLSWAKIKIDVAGLKFFYREMTHDPVKADHIPYPKEEKSLPKLLSREELLQLFDAALNPKHRLILRLIYGSGLRRSEVINLRIDDIDTRDGKCRIRINKSKGAKDRYTVLSTKVLEELRTYFLACRPKVYLFNGQKKGQPVSFGLLRHITLKAIERSGITKPVNLHILRHCFASHALEDGMSLRVLQEILGHSSIQTTMVYLHVSDVPLQGAFSPLDNIEEK</sequence>